<accession>A0A1Y2SXS2</accession>
<reference evidence="2 3" key="1">
    <citation type="submission" date="2017-04" db="EMBL/GenBank/DDBJ databases">
        <title>Draft genome sequences of Alloscardovia macacae UMA81211 and UMA81212 isolated from the feces of a rhesus macaque (Macaca mulatta).</title>
        <authorList>
            <person name="Albert K."/>
            <person name="Sela D.A."/>
        </authorList>
    </citation>
    <scope>NUCLEOTIDE SEQUENCE [LARGE SCALE GENOMIC DNA]</scope>
    <source>
        <strain evidence="2 3">UMA81212</strain>
    </source>
</reference>
<name>A0A1Y2SXS2_9BIFI</name>
<dbReference type="RefSeq" id="WP_086106859.1">
    <property type="nucleotide sequence ID" value="NZ_NEKB01000010.1"/>
</dbReference>
<dbReference type="InterPro" id="IPR032687">
    <property type="entry name" value="AraC-type_N"/>
</dbReference>
<organism evidence="2 3">
    <name type="scientific">Alloscardovia macacae</name>
    <dbReference type="NCBI Taxonomy" id="1160091"/>
    <lineage>
        <taxon>Bacteria</taxon>
        <taxon>Bacillati</taxon>
        <taxon>Actinomycetota</taxon>
        <taxon>Actinomycetes</taxon>
        <taxon>Bifidobacteriales</taxon>
        <taxon>Bifidobacteriaceae</taxon>
        <taxon>Alloscardovia</taxon>
    </lineage>
</organism>
<gene>
    <name evidence="2" type="ORF">B9T39_05700</name>
</gene>
<evidence type="ECO:0000259" key="1">
    <source>
        <dbReference type="Pfam" id="PF12625"/>
    </source>
</evidence>
<protein>
    <recommendedName>
        <fullName evidence="1">HTH-type transcriptional regulator AraC-type N-terminal domain-containing protein</fullName>
    </recommendedName>
</protein>
<evidence type="ECO:0000313" key="2">
    <source>
        <dbReference type="EMBL" id="OTA28820.1"/>
    </source>
</evidence>
<sequence length="206" mass="22303">MVLNESFRVDGQYVRVLAQHGVDVAQALVCVGLARDTFAQKEVVMPARAYLEFMTEVGRQLSSRASDGRGCSSMRAAIVLATSEGIETFSAPLFAAYCSKDGMVCLERLALYKPLVGPLEMDVCQTEDGFVRVTYASAAGQDLPAFFTVCEYAFLVGLLRAATGEQIRPVELSIPSVFSSANSSQVDTSDLEELYDYFGVYPTAGD</sequence>
<dbReference type="STRING" id="1160091.B9T39_05700"/>
<dbReference type="OrthoDB" id="5241536at2"/>
<comment type="caution">
    <text evidence="2">The sequence shown here is derived from an EMBL/GenBank/DDBJ whole genome shotgun (WGS) entry which is preliminary data.</text>
</comment>
<dbReference type="EMBL" id="NEKC01000011">
    <property type="protein sequence ID" value="OTA28820.1"/>
    <property type="molecule type" value="Genomic_DNA"/>
</dbReference>
<dbReference type="Pfam" id="PF12625">
    <property type="entry name" value="Arabinose_bd"/>
    <property type="match status" value="1"/>
</dbReference>
<dbReference type="AlphaFoldDB" id="A0A1Y2SXS2"/>
<evidence type="ECO:0000313" key="3">
    <source>
        <dbReference type="Proteomes" id="UP000243540"/>
    </source>
</evidence>
<proteinExistence type="predicted"/>
<dbReference type="Proteomes" id="UP000243540">
    <property type="component" value="Unassembled WGS sequence"/>
</dbReference>
<feature type="domain" description="HTH-type transcriptional regulator AraC-type N-terminal" evidence="1">
    <location>
        <begin position="21"/>
        <end position="174"/>
    </location>
</feature>